<feature type="region of interest" description="Disordered" evidence="1">
    <location>
        <begin position="21"/>
        <end position="92"/>
    </location>
</feature>
<accession>A0A4R8RQP3</accession>
<dbReference type="AlphaFoldDB" id="A0A4R8RQP3"/>
<dbReference type="Proteomes" id="UP000295703">
    <property type="component" value="Unassembled WGS sequence"/>
</dbReference>
<organism evidence="2 3">
    <name type="scientific">Colletotrichum trifolii</name>
    <dbReference type="NCBI Taxonomy" id="5466"/>
    <lineage>
        <taxon>Eukaryota</taxon>
        <taxon>Fungi</taxon>
        <taxon>Dikarya</taxon>
        <taxon>Ascomycota</taxon>
        <taxon>Pezizomycotina</taxon>
        <taxon>Sordariomycetes</taxon>
        <taxon>Hypocreomycetidae</taxon>
        <taxon>Glomerellales</taxon>
        <taxon>Glomerellaceae</taxon>
        <taxon>Colletotrichum</taxon>
        <taxon>Colletotrichum orbiculare species complex</taxon>
    </lineage>
</organism>
<feature type="region of interest" description="Disordered" evidence="1">
    <location>
        <begin position="175"/>
        <end position="197"/>
    </location>
</feature>
<protein>
    <submittedName>
        <fullName evidence="2">Uncharacterized protein</fullName>
    </submittedName>
</protein>
<name>A0A4R8RQP3_COLTR</name>
<evidence type="ECO:0000256" key="1">
    <source>
        <dbReference type="SAM" id="MobiDB-lite"/>
    </source>
</evidence>
<comment type="caution">
    <text evidence="2">The sequence shown here is derived from an EMBL/GenBank/DDBJ whole genome shotgun (WGS) entry which is preliminary data.</text>
</comment>
<feature type="region of interest" description="Disordered" evidence="1">
    <location>
        <begin position="231"/>
        <end position="398"/>
    </location>
</feature>
<feature type="compositionally biased region" description="Acidic residues" evidence="1">
    <location>
        <begin position="452"/>
        <end position="471"/>
    </location>
</feature>
<keyword evidence="3" id="KW-1185">Reference proteome</keyword>
<feature type="compositionally biased region" description="Polar residues" evidence="1">
    <location>
        <begin position="279"/>
        <end position="300"/>
    </location>
</feature>
<proteinExistence type="predicted"/>
<reference evidence="2 3" key="1">
    <citation type="submission" date="2018-12" db="EMBL/GenBank/DDBJ databases">
        <title>Genome sequence and assembly of Colletotrichum trifolii.</title>
        <authorList>
            <person name="Gan P."/>
            <person name="Shirasu K."/>
        </authorList>
    </citation>
    <scope>NUCLEOTIDE SEQUENCE [LARGE SCALE GENOMIC DNA]</scope>
    <source>
        <strain evidence="2 3">543-2</strain>
    </source>
</reference>
<gene>
    <name evidence="2" type="ORF">CTRI78_v000896</name>
</gene>
<feature type="compositionally biased region" description="Polar residues" evidence="1">
    <location>
        <begin position="239"/>
        <end position="270"/>
    </location>
</feature>
<feature type="compositionally biased region" description="Low complexity" evidence="1">
    <location>
        <begin position="38"/>
        <end position="47"/>
    </location>
</feature>
<evidence type="ECO:0000313" key="3">
    <source>
        <dbReference type="Proteomes" id="UP000295703"/>
    </source>
</evidence>
<sequence>MKDHGRKSNWSAQLSPYLRGLKIKNLIQSPKSPRSPKSPKSPNAPESPRSPISPRTPVSPRSAARLPRRLPDADLTFQIVHTPDRPERPISRRAIPSDEQCMQFLMALQRQEENKRGHRVKTGLQMWPYPEEGPEDRRYLRSVRVESVHLEEARLARTNSSGPARVVEVGRSSTKSTLATRSSLLTPSSSISDVGSISEVDDDLSGFNDISDIEDEEEHVDVPQVTVLMAPLSPRPTSPRCQSRLGQWTPKGQMSRWSADSESLFSSRDTPSPCPQRWSIRSSAEASSPTMVGDNSTGPSTPCFVTPVKNRPSTPFTDPRLRSLSDPTTPPPSDHIVHQMSPESPPRNYSWRSSKETVLNTSTPVSKFHSWLPESRSRELQQRQHQKSPQPPQQQPEAEVYGEWADYYFEDGNFWEEDASGDGRCPDVESEQVDVVRDSKHETRGETKPETQETDEGITSYDEDDEEEVEDEEKKRLLGVDDAKVYPRYESFIKDYKLNVMNVTILEV</sequence>
<evidence type="ECO:0000313" key="2">
    <source>
        <dbReference type="EMBL" id="TDZ74237.1"/>
    </source>
</evidence>
<feature type="region of interest" description="Disordered" evidence="1">
    <location>
        <begin position="415"/>
        <end position="475"/>
    </location>
</feature>
<feature type="compositionally biased region" description="Polar residues" evidence="1">
    <location>
        <begin position="350"/>
        <end position="365"/>
    </location>
</feature>
<dbReference type="EMBL" id="RYZW01000005">
    <property type="protein sequence ID" value="TDZ74237.1"/>
    <property type="molecule type" value="Genomic_DNA"/>
</dbReference>
<feature type="compositionally biased region" description="Basic and acidic residues" evidence="1">
    <location>
        <begin position="434"/>
        <end position="451"/>
    </location>
</feature>